<accession>A0A4P7N9G2</accession>
<reference evidence="1 2" key="1">
    <citation type="journal article" date="2019" name="Mol. Biol. Evol.">
        <title>Blast fungal genomes show frequent chromosomal changes, gene gains and losses, and effector gene turnover.</title>
        <authorList>
            <person name="Gomez Luciano L.B."/>
            <person name="Jason Tsai I."/>
            <person name="Chuma I."/>
            <person name="Tosa Y."/>
            <person name="Chen Y.H."/>
            <person name="Li J.Y."/>
            <person name="Li M.Y."/>
            <person name="Jade Lu M.Y."/>
            <person name="Nakayashiki H."/>
            <person name="Li W.H."/>
        </authorList>
    </citation>
    <scope>NUCLEOTIDE SEQUENCE [LARGE SCALE GENOMIC DNA]</scope>
    <source>
        <strain evidence="1">MZ5-1-6</strain>
    </source>
</reference>
<name>A0A4P7N9G2_PYROR</name>
<dbReference type="AlphaFoldDB" id="A0A4P7N9G2"/>
<dbReference type="Proteomes" id="UP000294847">
    <property type="component" value="Chromosome 2"/>
</dbReference>
<dbReference type="EMBL" id="CP034205">
    <property type="protein sequence ID" value="QBZ56780.1"/>
    <property type="molecule type" value="Genomic_DNA"/>
</dbReference>
<proteinExistence type="predicted"/>
<organism evidence="1 2">
    <name type="scientific">Pyricularia oryzae</name>
    <name type="common">Rice blast fungus</name>
    <name type="synonym">Magnaporthe oryzae</name>
    <dbReference type="NCBI Taxonomy" id="318829"/>
    <lineage>
        <taxon>Eukaryota</taxon>
        <taxon>Fungi</taxon>
        <taxon>Dikarya</taxon>
        <taxon>Ascomycota</taxon>
        <taxon>Pezizomycotina</taxon>
        <taxon>Sordariomycetes</taxon>
        <taxon>Sordariomycetidae</taxon>
        <taxon>Magnaporthales</taxon>
        <taxon>Pyriculariaceae</taxon>
        <taxon>Pyricularia</taxon>
    </lineage>
</organism>
<sequence length="53" mass="6057">MVVSLLRAETLPSARVVPRYKPIVILVLKPFPLHIGKPFSLRLQNKYIAIFGR</sequence>
<evidence type="ECO:0000313" key="2">
    <source>
        <dbReference type="Proteomes" id="UP000294847"/>
    </source>
</evidence>
<evidence type="ECO:0000313" key="1">
    <source>
        <dbReference type="EMBL" id="QBZ56780.1"/>
    </source>
</evidence>
<gene>
    <name evidence="1" type="ORF">PoMZ_01696</name>
</gene>
<protein>
    <submittedName>
        <fullName evidence="1">Uncharacterized protein</fullName>
    </submittedName>
</protein>